<dbReference type="PANTHER" id="PTHR45648">
    <property type="entry name" value="GDSL LIPASE/ACYLHYDROLASE FAMILY PROTEIN (AFU_ORTHOLOGUE AFUA_4G14700)"/>
    <property type="match status" value="1"/>
</dbReference>
<evidence type="ECO:0000256" key="1">
    <source>
        <dbReference type="ARBA" id="ARBA00008668"/>
    </source>
</evidence>
<protein>
    <submittedName>
        <fullName evidence="5">GDSL esterase/lipase LTL1-like</fullName>
    </submittedName>
</protein>
<keyword evidence="2" id="KW-0378">Hydrolase</keyword>
<dbReference type="GO" id="GO:0016042">
    <property type="term" value="P:lipid catabolic process"/>
    <property type="evidence" value="ECO:0007669"/>
    <property type="project" value="UniProtKB-KW"/>
</dbReference>
<dbReference type="RefSeq" id="XP_035551476.1">
    <property type="nucleotide sequence ID" value="XM_035695583.1"/>
</dbReference>
<dbReference type="AlphaFoldDB" id="A0A6P9EW45"/>
<proteinExistence type="inferred from homology"/>
<reference evidence="5" key="1">
    <citation type="submission" date="2025-08" db="UniProtKB">
        <authorList>
            <consortium name="RefSeq"/>
        </authorList>
    </citation>
    <scope>IDENTIFICATION</scope>
    <source>
        <tissue evidence="5">Leaves</tissue>
    </source>
</reference>
<sequence>METQIQQFGMVMGNITEILGPAQTASMLSKSLFLINVGANDIFDYEDTYSNLSKQEFMSTLQFTFHDQLKNLYGLGARRFAIAGVAPIGCCPSQRSSDSGLCKEELNDFAKMLYTKTKDLLQGLSSELKEFKYSLGDAYEMTMNIIEDPRAFGFKEVKTACCGKGSFNGKAPCMDIQSPNLCYNRREYLFWDFFHPTAYASELAAVTLYSAGTRFVTPMNFMRLFGYEKSPQPFLQLLVRRQLSNMEKLQLGVNFASGAAGILDNTGLKKWKEVVSMKEQIQQFDMVRGNITEILGPTKTASMLSKSLFLIIVGTNDIFDYEDTYSYLSKPEFMSTLQFAFHNQLKIMYGLGARRFAIVSVAPIGCCPSQRSNVSGLCKEELNEFARMFYTKTKELLEGLSSELKEMKYSLGDAYKMTMSILKNSSRSASGFKEIKTACCGRGKYNGEKGCHFIYSPSLCPNRSEYLFWDYFHPTEYASELAARTLYSGGTNFMTPMNFSQLAVVDI</sequence>
<evidence type="ECO:0000256" key="2">
    <source>
        <dbReference type="ARBA" id="ARBA00022801"/>
    </source>
</evidence>
<dbReference type="InterPro" id="IPR001087">
    <property type="entry name" value="GDSL"/>
</dbReference>
<keyword evidence="3" id="KW-0443">Lipid metabolism</keyword>
<accession>A0A6P9EW45</accession>
<evidence type="ECO:0000313" key="4">
    <source>
        <dbReference type="Proteomes" id="UP000235220"/>
    </source>
</evidence>
<keyword evidence="4" id="KW-1185">Reference proteome</keyword>
<organism evidence="4 5">
    <name type="scientific">Juglans regia</name>
    <name type="common">English walnut</name>
    <dbReference type="NCBI Taxonomy" id="51240"/>
    <lineage>
        <taxon>Eukaryota</taxon>
        <taxon>Viridiplantae</taxon>
        <taxon>Streptophyta</taxon>
        <taxon>Embryophyta</taxon>
        <taxon>Tracheophyta</taxon>
        <taxon>Spermatophyta</taxon>
        <taxon>Magnoliopsida</taxon>
        <taxon>eudicotyledons</taxon>
        <taxon>Gunneridae</taxon>
        <taxon>Pentapetalae</taxon>
        <taxon>rosids</taxon>
        <taxon>fabids</taxon>
        <taxon>Fagales</taxon>
        <taxon>Juglandaceae</taxon>
        <taxon>Juglans</taxon>
    </lineage>
</organism>
<dbReference type="InParanoid" id="A0A6P9EW45"/>
<dbReference type="InterPro" id="IPR051058">
    <property type="entry name" value="GDSL_Est/Lipase"/>
</dbReference>
<dbReference type="Proteomes" id="UP000235220">
    <property type="component" value="Chromosome 11"/>
</dbReference>
<dbReference type="InterPro" id="IPR036514">
    <property type="entry name" value="SGNH_hydro_sf"/>
</dbReference>
<dbReference type="PANTHER" id="PTHR45648:SF180">
    <property type="entry name" value="OS04G0561800 PROTEIN"/>
    <property type="match status" value="1"/>
</dbReference>
<dbReference type="OrthoDB" id="1600564at2759"/>
<dbReference type="Pfam" id="PF00657">
    <property type="entry name" value="Lipase_GDSL"/>
    <property type="match status" value="2"/>
</dbReference>
<keyword evidence="3" id="KW-0442">Lipid degradation</keyword>
<gene>
    <name evidence="5" type="primary">LOC109009699</name>
</gene>
<dbReference type="GO" id="GO:0016788">
    <property type="term" value="F:hydrolase activity, acting on ester bonds"/>
    <property type="evidence" value="ECO:0007669"/>
    <property type="project" value="InterPro"/>
</dbReference>
<dbReference type="KEGG" id="jre:109009699"/>
<dbReference type="Gene3D" id="3.40.50.1110">
    <property type="entry name" value="SGNH hydrolase"/>
    <property type="match status" value="2"/>
</dbReference>
<dbReference type="GeneID" id="109009699"/>
<evidence type="ECO:0000313" key="5">
    <source>
        <dbReference type="RefSeq" id="XP_035551476.1"/>
    </source>
</evidence>
<comment type="similarity">
    <text evidence="1">Belongs to the 'GDSL' lipolytic enzyme family.</text>
</comment>
<evidence type="ECO:0000256" key="3">
    <source>
        <dbReference type="ARBA" id="ARBA00022963"/>
    </source>
</evidence>
<name>A0A6P9EW45_JUGRE</name>